<gene>
    <name evidence="1" type="ORF">V1517DRAFT_79508</name>
</gene>
<accession>A0ACC3TCX9</accession>
<comment type="caution">
    <text evidence="1">The sequence shown here is derived from an EMBL/GenBank/DDBJ whole genome shotgun (WGS) entry which is preliminary data.</text>
</comment>
<protein>
    <submittedName>
        <fullName evidence="1">Uncharacterized protein</fullName>
    </submittedName>
</protein>
<evidence type="ECO:0000313" key="2">
    <source>
        <dbReference type="Proteomes" id="UP001489719"/>
    </source>
</evidence>
<proteinExistence type="predicted"/>
<name>A0ACC3TCX9_9ASCO</name>
<sequence length="594" mass="66371">MLIGYLTSQVLLSAITYMAGVAISLPIILISIRLTNYLTYTETHNGIVSILSEVLSRFKYRKYRRQYSTKPLNLSLIVMAYALSILFTFHSLLVIPFSTLISQRVINNNRVGTATSDDLVNMTHNNKTLSDQMLLNVTRLQTALSNVTGEVIENQGNTGIMPTSVYRLGKYGDYILRVALQSQQTMQFMQTAYMSRWLSGSYGDDLINLVFSYTNTTWGQDMLCYPYKGCGNINNNPKGFSTVLSNRLAINTTDSVSIKYIIQPILIQDRDSETNVTLVIAGTSNSTNVNGSNGYLNNILYNIKSWHSNQVKLYNYNHSIIDLINNISNNSQQQLISLTTSNTMNLDGTASNDSLQLVNDNYEQCYSSQKTTSIKLGHAFQVIYRHSVSGTDTYIMGGGPCNSQAIMYKMYAITLYTITATNVAVTSQIPIHSIAYNRASLEYTDTPLSIIYYGTHTESEDFIYNQQVKGNILQLGEIYQTAGDQIIITYDVSRILGVCIIVATSYFITLVVGLIIRARKHYISAFDMVNEVISNGSDCTTPIEDRLKYVKERGLWYNNTTDMNHIAIAEPTIDMAMVEGKAIGSQISDIQSSK</sequence>
<dbReference type="Proteomes" id="UP001489719">
    <property type="component" value="Unassembled WGS sequence"/>
</dbReference>
<evidence type="ECO:0000313" key="1">
    <source>
        <dbReference type="EMBL" id="KAK9319009.1"/>
    </source>
</evidence>
<keyword evidence="2" id="KW-1185">Reference proteome</keyword>
<reference evidence="2" key="1">
    <citation type="journal article" date="2024" name="Front. Bioeng. Biotechnol.">
        <title>Genome-scale model development and genomic sequencing of the oleaginous clade Lipomyces.</title>
        <authorList>
            <person name="Czajka J.J."/>
            <person name="Han Y."/>
            <person name="Kim J."/>
            <person name="Mondo S.J."/>
            <person name="Hofstad B.A."/>
            <person name="Robles A."/>
            <person name="Haridas S."/>
            <person name="Riley R."/>
            <person name="LaButti K."/>
            <person name="Pangilinan J."/>
            <person name="Andreopoulos W."/>
            <person name="Lipzen A."/>
            <person name="Yan J."/>
            <person name="Wang M."/>
            <person name="Ng V."/>
            <person name="Grigoriev I.V."/>
            <person name="Spatafora J.W."/>
            <person name="Magnuson J.K."/>
            <person name="Baker S.E."/>
            <person name="Pomraning K.R."/>
        </authorList>
    </citation>
    <scope>NUCLEOTIDE SEQUENCE [LARGE SCALE GENOMIC DNA]</scope>
    <source>
        <strain evidence="2">CBS 10300</strain>
    </source>
</reference>
<dbReference type="EMBL" id="MU970244">
    <property type="protein sequence ID" value="KAK9319009.1"/>
    <property type="molecule type" value="Genomic_DNA"/>
</dbReference>
<organism evidence="1 2">
    <name type="scientific">Lipomyces orientalis</name>
    <dbReference type="NCBI Taxonomy" id="1233043"/>
    <lineage>
        <taxon>Eukaryota</taxon>
        <taxon>Fungi</taxon>
        <taxon>Dikarya</taxon>
        <taxon>Ascomycota</taxon>
        <taxon>Saccharomycotina</taxon>
        <taxon>Lipomycetes</taxon>
        <taxon>Lipomycetales</taxon>
        <taxon>Lipomycetaceae</taxon>
        <taxon>Lipomyces</taxon>
    </lineage>
</organism>